<comment type="caution">
    <text evidence="3">The sequence shown here is derived from an EMBL/GenBank/DDBJ whole genome shotgun (WGS) entry which is preliminary data.</text>
</comment>
<feature type="transmembrane region" description="Helical" evidence="2">
    <location>
        <begin position="12"/>
        <end position="33"/>
    </location>
</feature>
<feature type="region of interest" description="Disordered" evidence="1">
    <location>
        <begin position="147"/>
        <end position="177"/>
    </location>
</feature>
<evidence type="ECO:0000256" key="2">
    <source>
        <dbReference type="SAM" id="Phobius"/>
    </source>
</evidence>
<keyword evidence="2" id="KW-0812">Transmembrane</keyword>
<feature type="transmembrane region" description="Helical" evidence="2">
    <location>
        <begin position="53"/>
        <end position="84"/>
    </location>
</feature>
<keyword evidence="2" id="KW-1133">Transmembrane helix</keyword>
<evidence type="ECO:0000256" key="1">
    <source>
        <dbReference type="SAM" id="MobiDB-lite"/>
    </source>
</evidence>
<sequence>MSEAVFSPVRIGRLSIGVLGILALALGTLQTVVDPALPLLQRELGVSSGEGALVSNAVLITGAAVAALAGNLIRAGHAAFGYSWRMPPRRSRRRMLRRVNVSGSSIGGGKGRSGSGVGDALVWSVSVVELFELAQGVEKVSLAGLQPARGQAGQPKRPAGQSDGPSREIEVNGQAKGAKSTVLTLDPLRAAAMGFRTTHTETVFLLEQK</sequence>
<evidence type="ECO:0000313" key="4">
    <source>
        <dbReference type="Proteomes" id="UP000301309"/>
    </source>
</evidence>
<evidence type="ECO:0000313" key="3">
    <source>
        <dbReference type="EMBL" id="GDY51825.1"/>
    </source>
</evidence>
<keyword evidence="2" id="KW-0472">Membrane</keyword>
<gene>
    <name evidence="3" type="ORF">SVIO_024480</name>
</gene>
<dbReference type="EMBL" id="BJHW01000001">
    <property type="protein sequence ID" value="GDY51825.1"/>
    <property type="molecule type" value="Genomic_DNA"/>
</dbReference>
<organism evidence="3 4">
    <name type="scientific">Streptomyces violaceusniger</name>
    <dbReference type="NCBI Taxonomy" id="68280"/>
    <lineage>
        <taxon>Bacteria</taxon>
        <taxon>Bacillati</taxon>
        <taxon>Actinomycetota</taxon>
        <taxon>Actinomycetes</taxon>
        <taxon>Kitasatosporales</taxon>
        <taxon>Streptomycetaceae</taxon>
        <taxon>Streptomyces</taxon>
        <taxon>Streptomyces violaceusniger group</taxon>
    </lineage>
</organism>
<dbReference type="Proteomes" id="UP000301309">
    <property type="component" value="Unassembled WGS sequence"/>
</dbReference>
<name>A0A4D4KSD3_STRVO</name>
<accession>A0A4D4KSD3</accession>
<keyword evidence="4" id="KW-1185">Reference proteome</keyword>
<proteinExistence type="predicted"/>
<dbReference type="AlphaFoldDB" id="A0A4D4KSD3"/>
<reference evidence="3 4" key="1">
    <citation type="journal article" date="2020" name="Int. J. Syst. Evol. Microbiol.">
        <title>Reclassification of Streptomyces castelarensis and Streptomyces sporoclivatus as later heterotypic synonyms of Streptomyces antimycoticus.</title>
        <authorList>
            <person name="Komaki H."/>
            <person name="Tamura T."/>
        </authorList>
    </citation>
    <scope>NUCLEOTIDE SEQUENCE [LARGE SCALE GENOMIC DNA]</scope>
    <source>
        <strain evidence="3 4">NBRC 13459</strain>
    </source>
</reference>
<protein>
    <submittedName>
        <fullName evidence="3">Uncharacterized protein</fullName>
    </submittedName>
</protein>